<feature type="domain" description="Type II secretion system protein GspF" evidence="11">
    <location>
        <begin position="74"/>
        <end position="197"/>
    </location>
</feature>
<dbReference type="FunFam" id="1.20.81.30:FF:000001">
    <property type="entry name" value="Type II secretion system protein F"/>
    <property type="match status" value="2"/>
</dbReference>
<dbReference type="InterPro" id="IPR018076">
    <property type="entry name" value="T2SS_GspF_dom"/>
</dbReference>
<keyword evidence="3" id="KW-0813">Transport</keyword>
<keyword evidence="4" id="KW-1003">Cell membrane</keyword>
<feature type="region of interest" description="Disordered" evidence="9">
    <location>
        <begin position="1"/>
        <end position="32"/>
    </location>
</feature>
<dbReference type="InterPro" id="IPR001992">
    <property type="entry name" value="T2SS_GspF/T4SS_PilC_CS"/>
</dbReference>
<sequence>MNKTSAAVDPGDSTPTGRRRPGLRRTPDAGAIGDSSVAIAQGGVALAQADQPQKWYARQYHVGRSVPMDVLLAFTQQLSSFVEAGIPMVESLDIALGETEDATMQAAIGDIRSAVQRGTSFADAVAKHSRVFPAFYRAMLRSADYTGNLNEVLNQAGVYLERDIAARKQIKSALTYPVVVICVAVIAVVLMAAFVLPKFADLYKSVNAKLPLPTRMLLGITDFFNSYWWAIFLGLAALGGLTMVFLGGNANKARRDGLFWTAPVLGKLVRSVCVERFCRVLSALTRAGVPLTESLEVAAESTNSSVFAGRMEGVREAIMRGSGLSESMRKTELFPNTAQQMIDVGERTGALSAQLGRAATYYEREVSQRIKRLTDLFEPLVIVFIGLVVGFVAIAQVSAMYSVFSQIK</sequence>
<dbReference type="PROSITE" id="PS00874">
    <property type="entry name" value="T2SP_F"/>
    <property type="match status" value="1"/>
</dbReference>
<dbReference type="PRINTS" id="PR00812">
    <property type="entry name" value="BCTERIALGSPF"/>
</dbReference>
<dbReference type="AlphaFoldDB" id="A0A6J7NNN0"/>
<evidence type="ECO:0000256" key="7">
    <source>
        <dbReference type="ARBA" id="ARBA00022989"/>
    </source>
</evidence>
<evidence type="ECO:0000256" key="5">
    <source>
        <dbReference type="ARBA" id="ARBA00022519"/>
    </source>
</evidence>
<dbReference type="Pfam" id="PF00482">
    <property type="entry name" value="T2SSF"/>
    <property type="match status" value="2"/>
</dbReference>
<dbReference type="InterPro" id="IPR042094">
    <property type="entry name" value="T2SS_GspF_sf"/>
</dbReference>
<dbReference type="Gene3D" id="1.20.81.30">
    <property type="entry name" value="Type II secretion system (T2SS), domain F"/>
    <property type="match status" value="2"/>
</dbReference>
<dbReference type="GO" id="GO:0005886">
    <property type="term" value="C:plasma membrane"/>
    <property type="evidence" value="ECO:0007669"/>
    <property type="project" value="UniProtKB-SubCell"/>
</dbReference>
<keyword evidence="6 10" id="KW-0812">Transmembrane</keyword>
<protein>
    <submittedName>
        <fullName evidence="12">Unannotated protein</fullName>
    </submittedName>
</protein>
<dbReference type="GO" id="GO:0015628">
    <property type="term" value="P:protein secretion by the type II secretion system"/>
    <property type="evidence" value="ECO:0007669"/>
    <property type="project" value="TreeGrafter"/>
</dbReference>
<feature type="transmembrane region" description="Helical" evidence="10">
    <location>
        <begin position="380"/>
        <end position="404"/>
    </location>
</feature>
<gene>
    <name evidence="12" type="ORF">UFOPK3954_01391</name>
</gene>
<evidence type="ECO:0000313" key="12">
    <source>
        <dbReference type="EMBL" id="CAB4994761.1"/>
    </source>
</evidence>
<comment type="subcellular location">
    <subcellularLocation>
        <location evidence="1">Cell inner membrane</location>
        <topology evidence="1">Multi-pass membrane protein</topology>
    </subcellularLocation>
</comment>
<feature type="transmembrane region" description="Helical" evidence="10">
    <location>
        <begin position="174"/>
        <end position="196"/>
    </location>
</feature>
<keyword evidence="7 10" id="KW-1133">Transmembrane helix</keyword>
<evidence type="ECO:0000256" key="9">
    <source>
        <dbReference type="SAM" id="MobiDB-lite"/>
    </source>
</evidence>
<evidence type="ECO:0000256" key="6">
    <source>
        <dbReference type="ARBA" id="ARBA00022692"/>
    </source>
</evidence>
<accession>A0A6J7NNN0</accession>
<keyword evidence="8 10" id="KW-0472">Membrane</keyword>
<evidence type="ECO:0000259" key="11">
    <source>
        <dbReference type="Pfam" id="PF00482"/>
    </source>
</evidence>
<evidence type="ECO:0000256" key="4">
    <source>
        <dbReference type="ARBA" id="ARBA00022475"/>
    </source>
</evidence>
<keyword evidence="5" id="KW-0997">Cell inner membrane</keyword>
<name>A0A6J7NNN0_9ZZZZ</name>
<feature type="transmembrane region" description="Helical" evidence="10">
    <location>
        <begin position="226"/>
        <end position="246"/>
    </location>
</feature>
<evidence type="ECO:0000256" key="3">
    <source>
        <dbReference type="ARBA" id="ARBA00022448"/>
    </source>
</evidence>
<comment type="similarity">
    <text evidence="2">Belongs to the GSP F family.</text>
</comment>
<feature type="domain" description="Type II secretion system protein GspF" evidence="11">
    <location>
        <begin position="277"/>
        <end position="397"/>
    </location>
</feature>
<proteinExistence type="inferred from homology"/>
<evidence type="ECO:0000256" key="8">
    <source>
        <dbReference type="ARBA" id="ARBA00023136"/>
    </source>
</evidence>
<reference evidence="12" key="1">
    <citation type="submission" date="2020-05" db="EMBL/GenBank/DDBJ databases">
        <authorList>
            <person name="Chiriac C."/>
            <person name="Salcher M."/>
            <person name="Ghai R."/>
            <person name="Kavagutti S V."/>
        </authorList>
    </citation>
    <scope>NUCLEOTIDE SEQUENCE</scope>
</reference>
<organism evidence="12">
    <name type="scientific">freshwater metagenome</name>
    <dbReference type="NCBI Taxonomy" id="449393"/>
    <lineage>
        <taxon>unclassified sequences</taxon>
        <taxon>metagenomes</taxon>
        <taxon>ecological metagenomes</taxon>
    </lineage>
</organism>
<dbReference type="PANTHER" id="PTHR30012:SF0">
    <property type="entry name" value="TYPE II SECRETION SYSTEM PROTEIN F-RELATED"/>
    <property type="match status" value="1"/>
</dbReference>
<evidence type="ECO:0000256" key="10">
    <source>
        <dbReference type="SAM" id="Phobius"/>
    </source>
</evidence>
<dbReference type="InterPro" id="IPR003004">
    <property type="entry name" value="GspF/PilC"/>
</dbReference>
<dbReference type="EMBL" id="CAFBON010000141">
    <property type="protein sequence ID" value="CAB4994761.1"/>
    <property type="molecule type" value="Genomic_DNA"/>
</dbReference>
<evidence type="ECO:0000256" key="1">
    <source>
        <dbReference type="ARBA" id="ARBA00004429"/>
    </source>
</evidence>
<evidence type="ECO:0000256" key="2">
    <source>
        <dbReference type="ARBA" id="ARBA00005745"/>
    </source>
</evidence>
<dbReference type="PANTHER" id="PTHR30012">
    <property type="entry name" value="GENERAL SECRETION PATHWAY PROTEIN"/>
    <property type="match status" value="1"/>
</dbReference>